<protein>
    <submittedName>
        <fullName evidence="1">Protein ArsC</fullName>
        <ecNumber evidence="1">3.1.3.48</ecNumber>
    </submittedName>
</protein>
<organism evidence="1 2">
    <name type="scientific">Mesonia oceanica</name>
    <dbReference type="NCBI Taxonomy" id="2687242"/>
    <lineage>
        <taxon>Bacteria</taxon>
        <taxon>Pseudomonadati</taxon>
        <taxon>Bacteroidota</taxon>
        <taxon>Flavobacteriia</taxon>
        <taxon>Flavobacteriales</taxon>
        <taxon>Flavobacteriaceae</taxon>
        <taxon>Mesonia</taxon>
    </lineage>
</organism>
<gene>
    <name evidence="1" type="primary">arsC_2</name>
    <name evidence="1" type="ORF">FVB9532_03779</name>
</gene>
<dbReference type="EMBL" id="CABVMM010000022">
    <property type="protein sequence ID" value="VVV02480.1"/>
    <property type="molecule type" value="Genomic_DNA"/>
</dbReference>
<evidence type="ECO:0000313" key="2">
    <source>
        <dbReference type="Proteomes" id="UP000356253"/>
    </source>
</evidence>
<keyword evidence="2" id="KW-1185">Reference proteome</keyword>
<dbReference type="Proteomes" id="UP000356253">
    <property type="component" value="Unassembled WGS sequence"/>
</dbReference>
<proteinExistence type="predicted"/>
<keyword evidence="1" id="KW-0378">Hydrolase</keyword>
<name>A0AC61YE64_9FLAO</name>
<comment type="caution">
    <text evidence="1">The sequence shown here is derived from an EMBL/GenBank/DDBJ whole genome shotgun (WGS) entry which is preliminary data.</text>
</comment>
<accession>A0AC61YE64</accession>
<dbReference type="EC" id="3.1.3.48" evidence="1"/>
<evidence type="ECO:0000313" key="1">
    <source>
        <dbReference type="EMBL" id="VVV02480.1"/>
    </source>
</evidence>
<reference evidence="1" key="1">
    <citation type="submission" date="2019-09" db="EMBL/GenBank/DDBJ databases">
        <authorList>
            <person name="Rodrigo-Torres L."/>
            <person name="Arahal R. D."/>
            <person name="Lucena T."/>
        </authorList>
    </citation>
    <scope>NUCLEOTIDE SEQUENCE</scope>
    <source>
        <strain evidence="1">ISS653</strain>
    </source>
</reference>
<sequence length="206" mass="23092">MKLYPSLQTLVQELENDFHLITEERKTALKLFAEEIRTGIQQFEKAKVIVICTHNSRRSHLGQIWLRLAAEKYSLPIETFSGGTEATAFHPNMISALQAAGFNVKEISLGENPHYHVKISAEDENNEQLFSKVYSAKYNPQENFIAVMVCTEADGGCPFVAGSTARISLPYQDPKYADGTSAEKEAYLKTVNEIGREMLFAVSQLK</sequence>